<protein>
    <recommendedName>
        <fullName evidence="1">Calcineurin-like phosphoesterase domain-containing protein</fullName>
    </recommendedName>
</protein>
<evidence type="ECO:0000313" key="3">
    <source>
        <dbReference type="Proteomes" id="UP000695562"/>
    </source>
</evidence>
<gene>
    <name evidence="2" type="ORF">CYY_003034</name>
</gene>
<comment type="caution">
    <text evidence="2">The sequence shown here is derived from an EMBL/GenBank/DDBJ whole genome shotgun (WGS) entry which is preliminary data.</text>
</comment>
<accession>A0A8J4UUM6</accession>
<dbReference type="AlphaFoldDB" id="A0A8J4UUM6"/>
<dbReference type="InterPro" id="IPR004843">
    <property type="entry name" value="Calcineurin-like_PHP"/>
</dbReference>
<evidence type="ECO:0000259" key="1">
    <source>
        <dbReference type="Pfam" id="PF00149"/>
    </source>
</evidence>
<evidence type="ECO:0000313" key="2">
    <source>
        <dbReference type="EMBL" id="KAF2075661.1"/>
    </source>
</evidence>
<dbReference type="Gene3D" id="3.60.21.10">
    <property type="match status" value="1"/>
</dbReference>
<organism evidence="2 3">
    <name type="scientific">Polysphondylium violaceum</name>
    <dbReference type="NCBI Taxonomy" id="133409"/>
    <lineage>
        <taxon>Eukaryota</taxon>
        <taxon>Amoebozoa</taxon>
        <taxon>Evosea</taxon>
        <taxon>Eumycetozoa</taxon>
        <taxon>Dictyostelia</taxon>
        <taxon>Dictyosteliales</taxon>
        <taxon>Dictyosteliaceae</taxon>
        <taxon>Polysphondylium</taxon>
    </lineage>
</organism>
<dbReference type="PANTHER" id="PTHR37523:SF1">
    <property type="entry name" value="CALCINEURIN-LIKE PHOSPHOESTERASE DOMAIN-CONTAINING PROTEIN"/>
    <property type="match status" value="1"/>
</dbReference>
<feature type="domain" description="Calcineurin-like phosphoesterase" evidence="1">
    <location>
        <begin position="12"/>
        <end position="231"/>
    </location>
</feature>
<dbReference type="EMBL" id="AJWJ01000090">
    <property type="protein sequence ID" value="KAF2075661.1"/>
    <property type="molecule type" value="Genomic_DNA"/>
</dbReference>
<dbReference type="InterPro" id="IPR029052">
    <property type="entry name" value="Metallo-depent_PP-like"/>
</dbReference>
<dbReference type="Pfam" id="PF00149">
    <property type="entry name" value="Metallophos"/>
    <property type="match status" value="1"/>
</dbReference>
<dbReference type="Proteomes" id="UP000695562">
    <property type="component" value="Unassembled WGS sequence"/>
</dbReference>
<dbReference type="PANTHER" id="PTHR37523">
    <property type="entry name" value="METALLOPHOSPHOESTERASE"/>
    <property type="match status" value="1"/>
</dbReference>
<reference evidence="2" key="1">
    <citation type="submission" date="2020-01" db="EMBL/GenBank/DDBJ databases">
        <title>Development of genomics and gene disruption for Polysphondylium violaceum indicates a role for the polyketide synthase stlB in stalk morphogenesis.</title>
        <authorList>
            <person name="Narita B."/>
            <person name="Kawabe Y."/>
            <person name="Kin K."/>
            <person name="Saito T."/>
            <person name="Gibbs R."/>
            <person name="Kuspa A."/>
            <person name="Muzny D."/>
            <person name="Queller D."/>
            <person name="Richards S."/>
            <person name="Strassman J."/>
            <person name="Sucgang R."/>
            <person name="Worley K."/>
            <person name="Schaap P."/>
        </authorList>
    </citation>
    <scope>NUCLEOTIDE SEQUENCE</scope>
    <source>
        <strain evidence="2">QSvi11</strain>
    </source>
</reference>
<dbReference type="SUPFAM" id="SSF56300">
    <property type="entry name" value="Metallo-dependent phosphatases"/>
    <property type="match status" value="1"/>
</dbReference>
<sequence>MTDKSSTNKTIKLLIASDIHLSYKNIDALAQVVRDRNEKIDYVICPGDVCNFNPDNCNNDDMVRECEDEMKKIMIALEAIHPNVLYVPGNHDAKTTLLINGDTDALKLSSHSTNLHKSSIRIDDSLVILGLGGSLPSIRNGENHWVGYPYQKESELEKDLDQMVAHSQLTTNVKDDDRIILLSHSGPFNSGTTVDQVEDPKNPIYSGSKSINTYLESNKSIFLNIHGHTHHSSGMGRVGKSFIVNPGSLRTGHYVLLTLEKYDNVLWRIKSTEFNRV</sequence>
<dbReference type="GO" id="GO:0016787">
    <property type="term" value="F:hydrolase activity"/>
    <property type="evidence" value="ECO:0007669"/>
    <property type="project" value="InterPro"/>
</dbReference>
<dbReference type="OrthoDB" id="2412157at2759"/>
<keyword evidence="3" id="KW-1185">Reference proteome</keyword>
<name>A0A8J4UUM6_9MYCE</name>
<proteinExistence type="predicted"/>